<organism evidence="1 2">
    <name type="scientific">Zizania palustris</name>
    <name type="common">Northern wild rice</name>
    <dbReference type="NCBI Taxonomy" id="103762"/>
    <lineage>
        <taxon>Eukaryota</taxon>
        <taxon>Viridiplantae</taxon>
        <taxon>Streptophyta</taxon>
        <taxon>Embryophyta</taxon>
        <taxon>Tracheophyta</taxon>
        <taxon>Spermatophyta</taxon>
        <taxon>Magnoliopsida</taxon>
        <taxon>Liliopsida</taxon>
        <taxon>Poales</taxon>
        <taxon>Poaceae</taxon>
        <taxon>BOP clade</taxon>
        <taxon>Oryzoideae</taxon>
        <taxon>Oryzeae</taxon>
        <taxon>Zizaniinae</taxon>
        <taxon>Zizania</taxon>
    </lineage>
</organism>
<sequence>MPKTRSSGSENEVKSGTHPLLRSEYFSRSGLKETRRLRSLLPCPTPVPPCAGQPDPVSPKSTVAKTNPDCATCVVLCAGGPTCRALICVRSCALRPGFAPLRSAPLASSCLLSRLAARPARAADFVAPC</sequence>
<dbReference type="AlphaFoldDB" id="A0A8J5T9Z6"/>
<accession>A0A8J5T9Z6</accession>
<reference evidence="1" key="1">
    <citation type="journal article" date="2021" name="bioRxiv">
        <title>Whole Genome Assembly and Annotation of Northern Wild Rice, Zizania palustris L., Supports a Whole Genome Duplication in the Zizania Genus.</title>
        <authorList>
            <person name="Haas M."/>
            <person name="Kono T."/>
            <person name="Macchietto M."/>
            <person name="Millas R."/>
            <person name="McGilp L."/>
            <person name="Shao M."/>
            <person name="Duquette J."/>
            <person name="Hirsch C.N."/>
            <person name="Kimball J."/>
        </authorList>
    </citation>
    <scope>NUCLEOTIDE SEQUENCE</scope>
    <source>
        <tissue evidence="1">Fresh leaf tissue</tissue>
    </source>
</reference>
<gene>
    <name evidence="1" type="ORF">GUJ93_ZPchr0006g45772</name>
</gene>
<name>A0A8J5T9Z6_ZIZPA</name>
<proteinExistence type="predicted"/>
<protein>
    <submittedName>
        <fullName evidence="1">Uncharacterized protein</fullName>
    </submittedName>
</protein>
<reference evidence="1" key="2">
    <citation type="submission" date="2021-02" db="EMBL/GenBank/DDBJ databases">
        <authorList>
            <person name="Kimball J.A."/>
            <person name="Haas M.W."/>
            <person name="Macchietto M."/>
            <person name="Kono T."/>
            <person name="Duquette J."/>
            <person name="Shao M."/>
        </authorList>
    </citation>
    <scope>NUCLEOTIDE SEQUENCE</scope>
    <source>
        <tissue evidence="1">Fresh leaf tissue</tissue>
    </source>
</reference>
<keyword evidence="2" id="KW-1185">Reference proteome</keyword>
<evidence type="ECO:0000313" key="1">
    <source>
        <dbReference type="EMBL" id="KAG8073779.1"/>
    </source>
</evidence>
<dbReference type="EMBL" id="JAAALK010000283">
    <property type="protein sequence ID" value="KAG8073779.1"/>
    <property type="molecule type" value="Genomic_DNA"/>
</dbReference>
<evidence type="ECO:0000313" key="2">
    <source>
        <dbReference type="Proteomes" id="UP000729402"/>
    </source>
</evidence>
<comment type="caution">
    <text evidence="1">The sequence shown here is derived from an EMBL/GenBank/DDBJ whole genome shotgun (WGS) entry which is preliminary data.</text>
</comment>
<dbReference type="Proteomes" id="UP000729402">
    <property type="component" value="Unassembled WGS sequence"/>
</dbReference>